<dbReference type="Pfam" id="PF01545">
    <property type="entry name" value="Cation_efflux"/>
    <property type="match status" value="1"/>
</dbReference>
<organism evidence="8">
    <name type="scientific">Schistocephalus solidus</name>
    <name type="common">Tapeworm</name>
    <dbReference type="NCBI Taxonomy" id="70667"/>
    <lineage>
        <taxon>Eukaryota</taxon>
        <taxon>Metazoa</taxon>
        <taxon>Spiralia</taxon>
        <taxon>Lophotrochozoa</taxon>
        <taxon>Platyhelminthes</taxon>
        <taxon>Cestoda</taxon>
        <taxon>Eucestoda</taxon>
        <taxon>Diphyllobothriidea</taxon>
        <taxon>Diphyllobothriidae</taxon>
        <taxon>Schistocephalus</taxon>
    </lineage>
</organism>
<feature type="transmembrane region" description="Helical" evidence="6">
    <location>
        <begin position="81"/>
        <end position="105"/>
    </location>
</feature>
<dbReference type="GO" id="GO:0008324">
    <property type="term" value="F:monoatomic cation transmembrane transporter activity"/>
    <property type="evidence" value="ECO:0007669"/>
    <property type="project" value="InterPro"/>
</dbReference>
<dbReference type="InterPro" id="IPR027469">
    <property type="entry name" value="Cation_efflux_TMD_sf"/>
</dbReference>
<accession>A0A0X3NJT8</accession>
<dbReference type="EMBL" id="GEEE01016886">
    <property type="protein sequence ID" value="JAP46339.1"/>
    <property type="molecule type" value="Transcribed_RNA"/>
</dbReference>
<evidence type="ECO:0000256" key="1">
    <source>
        <dbReference type="ARBA" id="ARBA00004141"/>
    </source>
</evidence>
<evidence type="ECO:0000256" key="5">
    <source>
        <dbReference type="ARBA" id="ARBA00023136"/>
    </source>
</evidence>
<keyword evidence="5 6" id="KW-0472">Membrane</keyword>
<protein>
    <recommendedName>
        <fullName evidence="7">Cation efflux protein transmembrane domain-containing protein</fullName>
    </recommendedName>
</protein>
<reference evidence="8" key="1">
    <citation type="submission" date="2016-01" db="EMBL/GenBank/DDBJ databases">
        <title>Reference transcriptome for the parasite Schistocephalus solidus: insights into the molecular evolution of parasitism.</title>
        <authorList>
            <person name="Hebert F.O."/>
            <person name="Grambauer S."/>
            <person name="Barber I."/>
            <person name="Landry C.R."/>
            <person name="Aubin-Horth N."/>
        </authorList>
    </citation>
    <scope>NUCLEOTIDE SEQUENCE</scope>
</reference>
<feature type="transmembrane region" description="Helical" evidence="6">
    <location>
        <begin position="39"/>
        <end position="60"/>
    </location>
</feature>
<gene>
    <name evidence="8" type="ORF">TR160157</name>
</gene>
<sequence>MLKQQRQTNNILIIVTFVANLVLLSSKLVASILSNSLSIISSLLDSVVDLASGFTLWITALQMRKSRPYTYPQGRRRLEPIAVIILSVIMASVSVQIVVQAIQTLYNMAVYDQGPPIMSNLTIGLVASTIGFVEFIRPFMFCFGQTDHLFTTASCLLNAQVCTPCYAACFEDCVNCAESLGQILTSLLSMEFVKQGGYLCKPGFTLKTQTTGIPQRR</sequence>
<dbReference type="PANTHER" id="PTHR43840">
    <property type="entry name" value="MITOCHONDRIAL METAL TRANSPORTER 1-RELATED"/>
    <property type="match status" value="1"/>
</dbReference>
<evidence type="ECO:0000256" key="2">
    <source>
        <dbReference type="ARBA" id="ARBA00022448"/>
    </source>
</evidence>
<dbReference type="EMBL" id="GEEE01013309">
    <property type="protein sequence ID" value="JAP49916.1"/>
    <property type="molecule type" value="Transcribed_RNA"/>
</dbReference>
<evidence type="ECO:0000256" key="4">
    <source>
        <dbReference type="ARBA" id="ARBA00022989"/>
    </source>
</evidence>
<evidence type="ECO:0000313" key="8">
    <source>
        <dbReference type="EMBL" id="JAP39723.1"/>
    </source>
</evidence>
<dbReference type="InterPro" id="IPR050291">
    <property type="entry name" value="CDF_Transporter"/>
</dbReference>
<dbReference type="Gene3D" id="1.20.1510.10">
    <property type="entry name" value="Cation efflux protein transmembrane domain"/>
    <property type="match status" value="1"/>
</dbReference>
<dbReference type="PANTHER" id="PTHR43840:SF13">
    <property type="entry name" value="CATION EFFLUX PROTEIN CYTOPLASMIC DOMAIN-CONTAINING PROTEIN"/>
    <property type="match status" value="1"/>
</dbReference>
<dbReference type="InterPro" id="IPR058533">
    <property type="entry name" value="Cation_efflux_TM"/>
</dbReference>
<dbReference type="EMBL" id="GEEE01023502">
    <property type="protein sequence ID" value="JAP39723.1"/>
    <property type="molecule type" value="Transcribed_RNA"/>
</dbReference>
<feature type="domain" description="Cation efflux protein transmembrane" evidence="7">
    <location>
        <begin position="13"/>
        <end position="135"/>
    </location>
</feature>
<comment type="subcellular location">
    <subcellularLocation>
        <location evidence="1">Membrane</location>
        <topology evidence="1">Multi-pass membrane protein</topology>
    </subcellularLocation>
</comment>
<evidence type="ECO:0000259" key="7">
    <source>
        <dbReference type="Pfam" id="PF01545"/>
    </source>
</evidence>
<proteinExistence type="predicted"/>
<dbReference type="AlphaFoldDB" id="A0A0X3NJT8"/>
<keyword evidence="4 6" id="KW-1133">Transmembrane helix</keyword>
<feature type="transmembrane region" description="Helical" evidence="6">
    <location>
        <begin position="117"/>
        <end position="136"/>
    </location>
</feature>
<dbReference type="EMBL" id="GEEE01017968">
    <property type="protein sequence ID" value="JAP45257.1"/>
    <property type="molecule type" value="Transcribed_RNA"/>
</dbReference>
<evidence type="ECO:0000256" key="3">
    <source>
        <dbReference type="ARBA" id="ARBA00022692"/>
    </source>
</evidence>
<name>A0A0X3NJT8_SCHSO</name>
<dbReference type="SUPFAM" id="SSF161111">
    <property type="entry name" value="Cation efflux protein transmembrane domain-like"/>
    <property type="match status" value="1"/>
</dbReference>
<dbReference type="EMBL" id="GEEE01005386">
    <property type="protein sequence ID" value="JAP57839.1"/>
    <property type="molecule type" value="Transcribed_RNA"/>
</dbReference>
<keyword evidence="3 6" id="KW-0812">Transmembrane</keyword>
<dbReference type="GO" id="GO:0016020">
    <property type="term" value="C:membrane"/>
    <property type="evidence" value="ECO:0007669"/>
    <property type="project" value="UniProtKB-SubCell"/>
</dbReference>
<dbReference type="EMBL" id="GEEE01004750">
    <property type="protein sequence ID" value="JAP58475.1"/>
    <property type="molecule type" value="Transcribed_RNA"/>
</dbReference>
<evidence type="ECO:0000256" key="6">
    <source>
        <dbReference type="SAM" id="Phobius"/>
    </source>
</evidence>
<feature type="transmembrane region" description="Helical" evidence="6">
    <location>
        <begin position="12"/>
        <end position="33"/>
    </location>
</feature>
<keyword evidence="2" id="KW-0813">Transport</keyword>